<dbReference type="Gene3D" id="3.90.45.10">
    <property type="entry name" value="Peptide deformylase"/>
    <property type="match status" value="1"/>
</dbReference>
<dbReference type="Pfam" id="PF01327">
    <property type="entry name" value="Pep_deformylase"/>
    <property type="match status" value="1"/>
</dbReference>
<dbReference type="PANTHER" id="PTHR10458">
    <property type="entry name" value="PEPTIDE DEFORMYLASE"/>
    <property type="match status" value="1"/>
</dbReference>
<organism evidence="2 3">
    <name type="scientific">Adlercreutzia faecimuris</name>
    <dbReference type="NCBI Taxonomy" id="2897341"/>
    <lineage>
        <taxon>Bacteria</taxon>
        <taxon>Bacillati</taxon>
        <taxon>Actinomycetota</taxon>
        <taxon>Coriobacteriia</taxon>
        <taxon>Eggerthellales</taxon>
        <taxon>Eggerthellaceae</taxon>
        <taxon>Adlercreutzia</taxon>
    </lineage>
</organism>
<protein>
    <submittedName>
        <fullName evidence="2">Peptide deformylase</fullName>
    </submittedName>
</protein>
<dbReference type="PANTHER" id="PTHR10458:SF22">
    <property type="entry name" value="PEPTIDE DEFORMYLASE"/>
    <property type="match status" value="1"/>
</dbReference>
<gene>
    <name evidence="2" type="ORF">LPT13_08405</name>
</gene>
<dbReference type="EMBL" id="JAJMLW010000003">
    <property type="protein sequence ID" value="MCI2242369.1"/>
    <property type="molecule type" value="Genomic_DNA"/>
</dbReference>
<comment type="similarity">
    <text evidence="1">Belongs to the polypeptide deformylase family.</text>
</comment>
<dbReference type="PRINTS" id="PR01576">
    <property type="entry name" value="PDEFORMYLASE"/>
</dbReference>
<reference evidence="2" key="1">
    <citation type="submission" date="2021-11" db="EMBL/GenBank/DDBJ databases">
        <title>A Novel Adlercreutzia Species, isolated from a Allomyrina dichotoma larva feces.</title>
        <authorList>
            <person name="Suh M.K."/>
        </authorList>
    </citation>
    <scope>NUCLEOTIDE SEQUENCE</scope>
    <source>
        <strain evidence="2">JBNU-10</strain>
    </source>
</reference>
<dbReference type="InterPro" id="IPR036821">
    <property type="entry name" value="Peptide_deformylase_sf"/>
</dbReference>
<dbReference type="InterPro" id="IPR023635">
    <property type="entry name" value="Peptide_deformylase"/>
</dbReference>
<name>A0ABS9WHN0_9ACTN</name>
<keyword evidence="3" id="KW-1185">Reference proteome</keyword>
<comment type="caution">
    <text evidence="2">The sequence shown here is derived from an EMBL/GenBank/DDBJ whole genome shotgun (WGS) entry which is preliminary data.</text>
</comment>
<proteinExistence type="inferred from homology"/>
<accession>A0ABS9WHN0</accession>
<dbReference type="RefSeq" id="WP_242165565.1">
    <property type="nucleotide sequence ID" value="NZ_JAJMLW010000003.1"/>
</dbReference>
<sequence length="139" mass="15312">MIKDIITDEAVLSQPCEPATAADAEVAQDLVDTLLANEEAAALAANQIGVTKAIIAYLNDKDRPVVMYNPQITQALKPFPAVEACLSREEAAGVTRYKWIRVSYDVLLNGELMSRKKKMEGWQAQLVQHMVDHCNGELV</sequence>
<evidence type="ECO:0000313" key="2">
    <source>
        <dbReference type="EMBL" id="MCI2242369.1"/>
    </source>
</evidence>
<dbReference type="SUPFAM" id="SSF56420">
    <property type="entry name" value="Peptide deformylase"/>
    <property type="match status" value="1"/>
</dbReference>
<dbReference type="Proteomes" id="UP001430755">
    <property type="component" value="Unassembled WGS sequence"/>
</dbReference>
<evidence type="ECO:0000256" key="1">
    <source>
        <dbReference type="ARBA" id="ARBA00010759"/>
    </source>
</evidence>
<evidence type="ECO:0000313" key="3">
    <source>
        <dbReference type="Proteomes" id="UP001430755"/>
    </source>
</evidence>